<name>A0A813H2Z8_POLGL</name>
<evidence type="ECO:0000256" key="1">
    <source>
        <dbReference type="ARBA" id="ARBA00004141"/>
    </source>
</evidence>
<keyword evidence="9" id="KW-1185">Reference proteome</keyword>
<keyword evidence="2 6" id="KW-0812">Transmembrane</keyword>
<feature type="domain" description="TM2" evidence="7">
    <location>
        <begin position="431"/>
        <end position="476"/>
    </location>
</feature>
<dbReference type="AlphaFoldDB" id="A0A813H2Z8"/>
<reference evidence="8" key="1">
    <citation type="submission" date="2021-02" db="EMBL/GenBank/DDBJ databases">
        <authorList>
            <person name="Dougan E. K."/>
            <person name="Rhodes N."/>
            <person name="Thang M."/>
            <person name="Chan C."/>
        </authorList>
    </citation>
    <scope>NUCLEOTIDE SEQUENCE</scope>
</reference>
<dbReference type="EMBL" id="CAJNNV010030322">
    <property type="protein sequence ID" value="CAE8632158.1"/>
    <property type="molecule type" value="Genomic_DNA"/>
</dbReference>
<feature type="transmembrane region" description="Helical" evidence="6">
    <location>
        <begin position="518"/>
        <end position="543"/>
    </location>
</feature>
<keyword evidence="4 6" id="KW-0472">Membrane</keyword>
<protein>
    <recommendedName>
        <fullName evidence="7">TM2 domain-containing protein</fullName>
    </recommendedName>
</protein>
<keyword evidence="3 6" id="KW-1133">Transmembrane helix</keyword>
<organism evidence="8 9">
    <name type="scientific">Polarella glacialis</name>
    <name type="common">Dinoflagellate</name>
    <dbReference type="NCBI Taxonomy" id="89957"/>
    <lineage>
        <taxon>Eukaryota</taxon>
        <taxon>Sar</taxon>
        <taxon>Alveolata</taxon>
        <taxon>Dinophyceae</taxon>
        <taxon>Suessiales</taxon>
        <taxon>Suessiaceae</taxon>
        <taxon>Polarella</taxon>
    </lineage>
</organism>
<comment type="subcellular location">
    <subcellularLocation>
        <location evidence="1">Membrane</location>
        <topology evidence="1">Multi-pass membrane protein</topology>
    </subcellularLocation>
</comment>
<gene>
    <name evidence="8" type="ORF">PGLA1383_LOCUS48140</name>
</gene>
<dbReference type="Proteomes" id="UP000654075">
    <property type="component" value="Unassembled WGS sequence"/>
</dbReference>
<dbReference type="OrthoDB" id="408511at2759"/>
<evidence type="ECO:0000313" key="9">
    <source>
        <dbReference type="Proteomes" id="UP000654075"/>
    </source>
</evidence>
<dbReference type="GO" id="GO:0016020">
    <property type="term" value="C:membrane"/>
    <property type="evidence" value="ECO:0007669"/>
    <property type="project" value="UniProtKB-SubCell"/>
</dbReference>
<evidence type="ECO:0000256" key="3">
    <source>
        <dbReference type="ARBA" id="ARBA00022989"/>
    </source>
</evidence>
<comment type="caution">
    <text evidence="8">The sequence shown here is derived from an EMBL/GenBank/DDBJ whole genome shotgun (WGS) entry which is preliminary data.</text>
</comment>
<evidence type="ECO:0000256" key="5">
    <source>
        <dbReference type="SAM" id="MobiDB-lite"/>
    </source>
</evidence>
<evidence type="ECO:0000259" key="7">
    <source>
        <dbReference type="Pfam" id="PF05154"/>
    </source>
</evidence>
<evidence type="ECO:0000256" key="4">
    <source>
        <dbReference type="ARBA" id="ARBA00023136"/>
    </source>
</evidence>
<feature type="transmembrane region" description="Helical" evidence="6">
    <location>
        <begin position="465"/>
        <end position="494"/>
    </location>
</feature>
<feature type="transmembrane region" description="Helical" evidence="6">
    <location>
        <begin position="435"/>
        <end position="458"/>
    </location>
</feature>
<accession>A0A813H2Z8</accession>
<feature type="compositionally biased region" description="Basic and acidic residues" evidence="5">
    <location>
        <begin position="292"/>
        <end position="301"/>
    </location>
</feature>
<evidence type="ECO:0000256" key="6">
    <source>
        <dbReference type="SAM" id="Phobius"/>
    </source>
</evidence>
<feature type="region of interest" description="Disordered" evidence="5">
    <location>
        <begin position="279"/>
        <end position="302"/>
    </location>
</feature>
<dbReference type="InterPro" id="IPR007829">
    <property type="entry name" value="TM2"/>
</dbReference>
<dbReference type="Pfam" id="PF05154">
    <property type="entry name" value="TM2"/>
    <property type="match status" value="1"/>
</dbReference>
<evidence type="ECO:0000313" key="8">
    <source>
        <dbReference type="EMBL" id="CAE8632158.1"/>
    </source>
</evidence>
<sequence length="608" mass="67653">MSADAEGPEPWEEQLLRAGPLTSQQLSLFLDKWGIPKDVEQTFCKELRFAPEEIIRCLSSISGLSGSPVRAARAARHARSRRGEELRQMKGHLKRSWAKTNQELAEIEGVNQQEGIETPEIPVQESPVRDPSQSGQQQVRAGANLEGHSMARPAGMASGDEVTDLMKARQWEKPEQWTMTVQHWVGIVDACAETPQYKSVMEQKKTVNMHDLCRLFVKPWSEGTGCSLAVLMSREVVCNAQLMVSHCWGEDVSETKESLLQHAVRHELPEIWLYLRKGKGKGKGSKGQSVSFEDRPEPKTPEEEELVEDLAYLESQAELAIARVSAAREAARAAAEEKAVPSHKKPNWRAKSDYLVKYEYVPPGQLATDASLNSCNAKVASGVLQCSGRGECIPFSKLPLSMVTSNHSVQHSAFFCKCDSGWADPECRTKRKSQITTYGLTIFAGFLGADLFYLGYFWTGLFKLVITLCAAGLWSCFSGSALILGAPSIAWWMYDIIRVGSAPVYASDYRVNTDLPHWVFMLSVMLIFGTAGFLYSLESYVLFRKKKRAEVLKLHEGEEDRTLSSPQEMDGPRYRPRGHSTFYGQHSYSGYGATLPMPLPNGGAPYVP</sequence>
<evidence type="ECO:0000256" key="2">
    <source>
        <dbReference type="ARBA" id="ARBA00022692"/>
    </source>
</evidence>
<proteinExistence type="predicted"/>